<dbReference type="InterPro" id="IPR003779">
    <property type="entry name" value="CMD-like"/>
</dbReference>
<evidence type="ECO:0000259" key="1">
    <source>
        <dbReference type="Pfam" id="PF02627"/>
    </source>
</evidence>
<dbReference type="Gene3D" id="1.20.1290.10">
    <property type="entry name" value="AhpD-like"/>
    <property type="match status" value="1"/>
</dbReference>
<dbReference type="GO" id="GO:0051920">
    <property type="term" value="F:peroxiredoxin activity"/>
    <property type="evidence" value="ECO:0007669"/>
    <property type="project" value="InterPro"/>
</dbReference>
<accession>A0A1N7SHT3</accession>
<dbReference type="Pfam" id="PF02627">
    <property type="entry name" value="CMD"/>
    <property type="match status" value="1"/>
</dbReference>
<dbReference type="InterPro" id="IPR052512">
    <property type="entry name" value="4CMD/NDH-1_regulator"/>
</dbReference>
<dbReference type="PANTHER" id="PTHR33570:SF2">
    <property type="entry name" value="CARBOXYMUCONOLACTONE DECARBOXYLASE-LIKE DOMAIN-CONTAINING PROTEIN"/>
    <property type="match status" value="1"/>
</dbReference>
<proteinExistence type="predicted"/>
<dbReference type="SUPFAM" id="SSF69118">
    <property type="entry name" value="AhpD-like"/>
    <property type="match status" value="1"/>
</dbReference>
<name>A0A1N7SHT3_9BURK</name>
<dbReference type="AlphaFoldDB" id="A0A1N7SHT3"/>
<comment type="caution">
    <text evidence="2">The sequence shown here is derived from an EMBL/GenBank/DDBJ whole genome shotgun (WGS) entry which is preliminary data.</text>
</comment>
<dbReference type="EMBL" id="CYGY02000051">
    <property type="protein sequence ID" value="SIT46519.1"/>
    <property type="molecule type" value="Genomic_DNA"/>
</dbReference>
<keyword evidence="3" id="KW-1185">Reference proteome</keyword>
<dbReference type="InterPro" id="IPR029032">
    <property type="entry name" value="AhpD-like"/>
</dbReference>
<dbReference type="RefSeq" id="WP_087737141.1">
    <property type="nucleotide sequence ID" value="NZ_CYGY02000051.1"/>
</dbReference>
<protein>
    <submittedName>
        <fullName evidence="2">Carboxymuconolactone decarboxylase</fullName>
    </submittedName>
</protein>
<dbReference type="PANTHER" id="PTHR33570">
    <property type="entry name" value="4-CARBOXYMUCONOLACTONE DECARBOXYLASE FAMILY PROTEIN"/>
    <property type="match status" value="1"/>
</dbReference>
<evidence type="ECO:0000313" key="2">
    <source>
        <dbReference type="EMBL" id="SIT46519.1"/>
    </source>
</evidence>
<reference evidence="2" key="1">
    <citation type="submission" date="2016-12" db="EMBL/GenBank/DDBJ databases">
        <authorList>
            <person name="Moulin L."/>
        </authorList>
    </citation>
    <scope>NUCLEOTIDE SEQUENCE [LARGE SCALE GENOMIC DNA]</scope>
    <source>
        <strain evidence="2">STM 7183</strain>
    </source>
</reference>
<dbReference type="OrthoDB" id="9801400at2"/>
<feature type="domain" description="Carboxymuconolactone decarboxylase-like" evidence="1">
    <location>
        <begin position="41"/>
        <end position="120"/>
    </location>
</feature>
<gene>
    <name evidence="2" type="ORF">BN2476_510034</name>
</gene>
<evidence type="ECO:0000313" key="3">
    <source>
        <dbReference type="Proteomes" id="UP000195569"/>
    </source>
</evidence>
<organism evidence="2 3">
    <name type="scientific">Paraburkholderia piptadeniae</name>
    <dbReference type="NCBI Taxonomy" id="1701573"/>
    <lineage>
        <taxon>Bacteria</taxon>
        <taxon>Pseudomonadati</taxon>
        <taxon>Pseudomonadota</taxon>
        <taxon>Betaproteobacteria</taxon>
        <taxon>Burkholderiales</taxon>
        <taxon>Burkholderiaceae</taxon>
        <taxon>Paraburkholderia</taxon>
    </lineage>
</organism>
<dbReference type="Proteomes" id="UP000195569">
    <property type="component" value="Unassembled WGS sequence"/>
</dbReference>
<sequence length="134" mass="14601">MEDITLSERRAIGAQIRKEVLGASHTAGDADPHLFDTVFREYTEDVCWGNVWNRQGLTRATRSMLNLAMLASLGRWHEFEVHTRGAVNNGVTEEEIAEVVLQAGVYAGIPVAAEGLRRAKAVVLDLKAKAAATA</sequence>